<gene>
    <name evidence="2" type="ORF">H9626_14610</name>
</gene>
<sequence>MKNIKIFGVLCITLSLLCSCQIYSVVKDATDHEEARVIMKDGTEYVGRVKMPKCNTENIRLTTADGKKVKLKNTDIEVLGVWKKTHTDMCHYLVCHPYRTNKMFSTKKEKIIKPQWMAVEAQGDHVEFYCCSYKYSIPKDGTLTISSVQNGDIIYIARKVGDENGYVIGYKTGGKKFWRSQLVKYLEDDPSLCAKLENKEIEPDDLEKIADLYNPVRE</sequence>
<keyword evidence="3" id="KW-1185">Reference proteome</keyword>
<organism evidence="2 3">
    <name type="scientific">Phocaeicola faecium</name>
    <dbReference type="NCBI Taxonomy" id="2762213"/>
    <lineage>
        <taxon>Bacteria</taxon>
        <taxon>Pseudomonadati</taxon>
        <taxon>Bacteroidota</taxon>
        <taxon>Bacteroidia</taxon>
        <taxon>Bacteroidales</taxon>
        <taxon>Bacteroidaceae</taxon>
        <taxon>Phocaeicola</taxon>
    </lineage>
</organism>
<name>A0ABR8VF47_9BACT</name>
<feature type="signal peptide" evidence="1">
    <location>
        <begin position="1"/>
        <end position="24"/>
    </location>
</feature>
<dbReference type="Proteomes" id="UP000616346">
    <property type="component" value="Unassembled WGS sequence"/>
</dbReference>
<accession>A0ABR8VF47</accession>
<reference evidence="2 3" key="1">
    <citation type="submission" date="2020-08" db="EMBL/GenBank/DDBJ databases">
        <title>A Genomic Blueprint of the Chicken Gut Microbiome.</title>
        <authorList>
            <person name="Gilroy R."/>
            <person name="Ravi A."/>
            <person name="Getino M."/>
            <person name="Pursley I."/>
            <person name="Horton D.L."/>
            <person name="Alikhan N.-F."/>
            <person name="Baker D."/>
            <person name="Gharbi K."/>
            <person name="Hall N."/>
            <person name="Watson M."/>
            <person name="Adriaenssens E.M."/>
            <person name="Foster-Nyarko E."/>
            <person name="Jarju S."/>
            <person name="Secka A."/>
            <person name="Antonio M."/>
            <person name="Oren A."/>
            <person name="Chaudhuri R."/>
            <person name="La Ragione R.M."/>
            <person name="Hildebrand F."/>
            <person name="Pallen M.J."/>
        </authorList>
    </citation>
    <scope>NUCLEOTIDE SEQUENCE [LARGE SCALE GENOMIC DNA]</scope>
    <source>
        <strain evidence="2 3">Sa1YUN3</strain>
    </source>
</reference>
<comment type="caution">
    <text evidence="2">The sequence shown here is derived from an EMBL/GenBank/DDBJ whole genome shotgun (WGS) entry which is preliminary data.</text>
</comment>
<protein>
    <recommendedName>
        <fullName evidence="4">Lipoprotein</fullName>
    </recommendedName>
</protein>
<evidence type="ECO:0000313" key="2">
    <source>
        <dbReference type="EMBL" id="MBD8003414.1"/>
    </source>
</evidence>
<evidence type="ECO:0000256" key="1">
    <source>
        <dbReference type="SAM" id="SignalP"/>
    </source>
</evidence>
<dbReference type="PROSITE" id="PS51257">
    <property type="entry name" value="PROKAR_LIPOPROTEIN"/>
    <property type="match status" value="1"/>
</dbReference>
<keyword evidence="1" id="KW-0732">Signal</keyword>
<evidence type="ECO:0008006" key="4">
    <source>
        <dbReference type="Google" id="ProtNLM"/>
    </source>
</evidence>
<dbReference type="EMBL" id="JACSPQ010000060">
    <property type="protein sequence ID" value="MBD8003414.1"/>
    <property type="molecule type" value="Genomic_DNA"/>
</dbReference>
<evidence type="ECO:0000313" key="3">
    <source>
        <dbReference type="Proteomes" id="UP000616346"/>
    </source>
</evidence>
<dbReference type="RefSeq" id="WP_178257676.1">
    <property type="nucleotide sequence ID" value="NZ_JACSPQ010000060.1"/>
</dbReference>
<feature type="chain" id="PRO_5046344528" description="Lipoprotein" evidence="1">
    <location>
        <begin position="25"/>
        <end position="218"/>
    </location>
</feature>
<proteinExistence type="predicted"/>